<dbReference type="EMBL" id="KI913985">
    <property type="protein sequence ID" value="ETV94532.1"/>
    <property type="molecule type" value="Genomic_DNA"/>
</dbReference>
<dbReference type="GO" id="GO:0003676">
    <property type="term" value="F:nucleic acid binding"/>
    <property type="evidence" value="ECO:0007669"/>
    <property type="project" value="InterPro"/>
</dbReference>
<accession>A0A024TMH1</accession>
<gene>
    <name evidence="1" type="ORF">H310_11832</name>
</gene>
<proteinExistence type="predicted"/>
<dbReference type="VEuPathDB" id="FungiDB:H310_11832"/>
<dbReference type="RefSeq" id="XP_008876847.1">
    <property type="nucleotide sequence ID" value="XM_008878625.1"/>
</dbReference>
<protein>
    <recommendedName>
        <fullName evidence="2">Tc1-like transposase DDE domain-containing protein</fullName>
    </recommendedName>
</protein>
<dbReference type="Gene3D" id="3.30.420.10">
    <property type="entry name" value="Ribonuclease H-like superfamily/Ribonuclease H"/>
    <property type="match status" value="1"/>
</dbReference>
<evidence type="ECO:0008006" key="2">
    <source>
        <dbReference type="Google" id="ProtNLM"/>
    </source>
</evidence>
<dbReference type="InterPro" id="IPR036397">
    <property type="entry name" value="RNaseH_sf"/>
</dbReference>
<sequence>MCLKTSSSESRACLCTSDKQEVDDKAIKLDKAHLTAEQKLARRDFCAQFRSNAPHGRDHDMANVVHLDEKWFYLTKLRRRFLVWHDETILPRYIQSKAHITKVMFLVAVARPRPGWDGKVGCWEIVERTTAARSSVNRPAGTEVLRSVNVTRDVYRDLLVNKVLPAIKEKWPTANEPVYLQQDNARPHISPEDAAFAAAACVGGWDIRILNQPPKSPDLNVLDLGFFNSIQALQQSLECQTMDELIADVKSAFDLLAPSTLERTFATLRRVMNIIIDCGGDNRYDVHEA</sequence>
<dbReference type="AlphaFoldDB" id="A0A024TMH1"/>
<organism evidence="1">
    <name type="scientific">Aphanomyces invadans</name>
    <dbReference type="NCBI Taxonomy" id="157072"/>
    <lineage>
        <taxon>Eukaryota</taxon>
        <taxon>Sar</taxon>
        <taxon>Stramenopiles</taxon>
        <taxon>Oomycota</taxon>
        <taxon>Saprolegniomycetes</taxon>
        <taxon>Saprolegniales</taxon>
        <taxon>Verrucalvaceae</taxon>
        <taxon>Aphanomyces</taxon>
    </lineage>
</organism>
<dbReference type="OrthoDB" id="122798at2759"/>
<dbReference type="GeneID" id="20088882"/>
<evidence type="ECO:0000313" key="1">
    <source>
        <dbReference type="EMBL" id="ETV94532.1"/>
    </source>
</evidence>
<dbReference type="PANTHER" id="PTHR47169">
    <property type="entry name" value="OS01G0541250 PROTEIN"/>
    <property type="match status" value="1"/>
</dbReference>
<reference evidence="1" key="1">
    <citation type="submission" date="2013-12" db="EMBL/GenBank/DDBJ databases">
        <title>The Genome Sequence of Aphanomyces invadans NJM9701.</title>
        <authorList>
            <consortium name="The Broad Institute Genomics Platform"/>
            <person name="Russ C."/>
            <person name="Tyler B."/>
            <person name="van West P."/>
            <person name="Dieguez-Uribeondo J."/>
            <person name="Young S.K."/>
            <person name="Zeng Q."/>
            <person name="Gargeya S."/>
            <person name="Fitzgerald M."/>
            <person name="Abouelleil A."/>
            <person name="Alvarado L."/>
            <person name="Chapman S.B."/>
            <person name="Gainer-Dewar J."/>
            <person name="Goldberg J."/>
            <person name="Griggs A."/>
            <person name="Gujja S."/>
            <person name="Hansen M."/>
            <person name="Howarth C."/>
            <person name="Imamovic A."/>
            <person name="Ireland A."/>
            <person name="Larimer J."/>
            <person name="McCowan C."/>
            <person name="Murphy C."/>
            <person name="Pearson M."/>
            <person name="Poon T.W."/>
            <person name="Priest M."/>
            <person name="Roberts A."/>
            <person name="Saif S."/>
            <person name="Shea T."/>
            <person name="Sykes S."/>
            <person name="Wortman J."/>
            <person name="Nusbaum C."/>
            <person name="Birren B."/>
        </authorList>
    </citation>
    <scope>NUCLEOTIDE SEQUENCE [LARGE SCALE GENOMIC DNA]</scope>
    <source>
        <strain evidence="1">NJM9701</strain>
    </source>
</reference>
<name>A0A024TMH1_9STRA</name>